<dbReference type="EMBL" id="QRCT01000013">
    <property type="protein sequence ID" value="RDU24339.1"/>
    <property type="molecule type" value="Genomic_DNA"/>
</dbReference>
<dbReference type="SUPFAM" id="SSF102705">
    <property type="entry name" value="NIF3 (NGG1p interacting factor 3)-like"/>
    <property type="match status" value="1"/>
</dbReference>
<protein>
    <recommendedName>
        <fullName evidence="2">GTP cyclohydrolase 1 type 2 homolog</fullName>
    </recommendedName>
</protein>
<evidence type="ECO:0000313" key="5">
    <source>
        <dbReference type="EMBL" id="RDU24339.1"/>
    </source>
</evidence>
<dbReference type="NCBIfam" id="TIGR00486">
    <property type="entry name" value="YbgI_SA1388"/>
    <property type="match status" value="1"/>
</dbReference>
<keyword evidence="6" id="KW-1185">Reference proteome</keyword>
<dbReference type="FunFam" id="3.40.1390.30:FF:000001">
    <property type="entry name" value="GTP cyclohydrolase 1 type 2"/>
    <property type="match status" value="1"/>
</dbReference>
<dbReference type="PANTHER" id="PTHR13799">
    <property type="entry name" value="NGG1 INTERACTING FACTOR 3"/>
    <property type="match status" value="1"/>
</dbReference>
<sequence>MLCSDIIKILEEHSPLEYASSWDNVGLLIGDKKNPIHKIHIALDATDEVIEEAIQQNADMLLTHHPLIFQGMKKVVANDFIGRRIIRLIQSNINYYAMHTNFDIKGMADLAIDYLGIEKEDILEITYQSEQNVEGFGRVGHLSKTVSLKECCSLVKEKFQIDSVKVFGDLEKKVNKIAISPGSGKSMIPHALEKKADVLITGDIDHHDGIDAVARGLSIIDAGHYGIEYIFIPYMKKYLEQNLTDNVTVTCARIQNPFQII</sequence>
<proteinExistence type="inferred from homology"/>
<feature type="binding site" evidence="4">
    <location>
        <position position="103"/>
    </location>
    <ligand>
        <name>a divalent metal cation</name>
        <dbReference type="ChEBI" id="CHEBI:60240"/>
        <label>1</label>
    </ligand>
</feature>
<accession>A0A371AXQ2</accession>
<dbReference type="RefSeq" id="WP_115481083.1">
    <property type="nucleotide sequence ID" value="NZ_QRCT01000013.1"/>
</dbReference>
<feature type="binding site" evidence="4">
    <location>
        <position position="228"/>
    </location>
    <ligand>
        <name>a divalent metal cation</name>
        <dbReference type="ChEBI" id="CHEBI:60240"/>
        <label>1</label>
    </ligand>
</feature>
<feature type="binding site" evidence="4">
    <location>
        <position position="64"/>
    </location>
    <ligand>
        <name>a divalent metal cation</name>
        <dbReference type="ChEBI" id="CHEBI:60240"/>
        <label>2</label>
    </ligand>
</feature>
<dbReference type="AlphaFoldDB" id="A0A371AXQ2"/>
<evidence type="ECO:0000256" key="3">
    <source>
        <dbReference type="ARBA" id="ARBA00022723"/>
    </source>
</evidence>
<dbReference type="GO" id="GO:0005737">
    <property type="term" value="C:cytoplasm"/>
    <property type="evidence" value="ECO:0007669"/>
    <property type="project" value="TreeGrafter"/>
</dbReference>
<evidence type="ECO:0000256" key="4">
    <source>
        <dbReference type="PIRSR" id="PIRSR602678-1"/>
    </source>
</evidence>
<dbReference type="Proteomes" id="UP000255036">
    <property type="component" value="Unassembled WGS sequence"/>
</dbReference>
<evidence type="ECO:0000256" key="1">
    <source>
        <dbReference type="ARBA" id="ARBA00006964"/>
    </source>
</evidence>
<gene>
    <name evidence="5" type="ORF">DWV06_05025</name>
</gene>
<dbReference type="Pfam" id="PF01784">
    <property type="entry name" value="DUF34_NIF3"/>
    <property type="match status" value="1"/>
</dbReference>
<dbReference type="InterPro" id="IPR036069">
    <property type="entry name" value="DUF34/NIF3_sf"/>
</dbReference>
<dbReference type="OrthoDB" id="9792792at2"/>
<dbReference type="InterPro" id="IPR002678">
    <property type="entry name" value="DUF34/NIF3"/>
</dbReference>
<keyword evidence="3 4" id="KW-0479">Metal-binding</keyword>
<dbReference type="Gene3D" id="3.40.1390.30">
    <property type="entry name" value="NIF3 (NGG1p interacting factor 3)-like"/>
    <property type="match status" value="2"/>
</dbReference>
<dbReference type="PANTHER" id="PTHR13799:SF14">
    <property type="entry name" value="GTP CYCLOHYDROLASE 1 TYPE 2 HOMOLOG"/>
    <property type="match status" value="1"/>
</dbReference>
<name>A0A371AXQ2_9FIRM</name>
<feature type="binding site" evidence="4">
    <location>
        <position position="224"/>
    </location>
    <ligand>
        <name>a divalent metal cation</name>
        <dbReference type="ChEBI" id="CHEBI:60240"/>
        <label>1</label>
    </ligand>
</feature>
<comment type="caution">
    <text evidence="5">The sequence shown here is derived from an EMBL/GenBank/DDBJ whole genome shotgun (WGS) entry which is preliminary data.</text>
</comment>
<reference evidence="5 6" key="1">
    <citation type="submission" date="2018-07" db="EMBL/GenBank/DDBJ databases">
        <title>Anaerosacharophilus polymeroproducens gen. nov. sp. nov., an anaerobic bacterium isolated from salt field.</title>
        <authorList>
            <person name="Kim W."/>
            <person name="Yang S.-H."/>
            <person name="Oh J."/>
            <person name="Lee J.-H."/>
            <person name="Kwon K.K."/>
        </authorList>
    </citation>
    <scope>NUCLEOTIDE SEQUENCE [LARGE SCALE GENOMIC DNA]</scope>
    <source>
        <strain evidence="5 6">MCWD5</strain>
    </source>
</reference>
<comment type="similarity">
    <text evidence="1">Belongs to the GTP cyclohydrolase I type 2/NIF3 family.</text>
</comment>
<evidence type="ECO:0000313" key="6">
    <source>
        <dbReference type="Proteomes" id="UP000255036"/>
    </source>
</evidence>
<feature type="binding site" evidence="4">
    <location>
        <position position="65"/>
    </location>
    <ligand>
        <name>a divalent metal cation</name>
        <dbReference type="ChEBI" id="CHEBI:60240"/>
        <label>1</label>
    </ligand>
</feature>
<organism evidence="5 6">
    <name type="scientific">Anaerosacchariphilus polymeriproducens</name>
    <dbReference type="NCBI Taxonomy" id="1812858"/>
    <lineage>
        <taxon>Bacteria</taxon>
        <taxon>Bacillati</taxon>
        <taxon>Bacillota</taxon>
        <taxon>Clostridia</taxon>
        <taxon>Lachnospirales</taxon>
        <taxon>Lachnospiraceae</taxon>
        <taxon>Anaerosacchariphilus</taxon>
    </lineage>
</organism>
<dbReference type="GO" id="GO:0046872">
    <property type="term" value="F:metal ion binding"/>
    <property type="evidence" value="ECO:0007669"/>
    <property type="project" value="UniProtKB-KW"/>
</dbReference>
<evidence type="ECO:0000256" key="2">
    <source>
        <dbReference type="ARBA" id="ARBA00022112"/>
    </source>
</evidence>